<evidence type="ECO:0000256" key="1">
    <source>
        <dbReference type="RuleBase" id="RU000487"/>
    </source>
</evidence>
<organism evidence="2 3">
    <name type="scientific">Tropilaelaps mercedesae</name>
    <dbReference type="NCBI Taxonomy" id="418985"/>
    <lineage>
        <taxon>Eukaryota</taxon>
        <taxon>Metazoa</taxon>
        <taxon>Ecdysozoa</taxon>
        <taxon>Arthropoda</taxon>
        <taxon>Chelicerata</taxon>
        <taxon>Arachnida</taxon>
        <taxon>Acari</taxon>
        <taxon>Parasitiformes</taxon>
        <taxon>Mesostigmata</taxon>
        <taxon>Gamasina</taxon>
        <taxon>Dermanyssoidea</taxon>
        <taxon>Laelapidae</taxon>
        <taxon>Tropilaelaps</taxon>
    </lineage>
</organism>
<comment type="similarity">
    <text evidence="1">Belongs to the actin family.</text>
</comment>
<accession>A0A1V9Y0W1</accession>
<dbReference type="CDD" id="cd10207">
    <property type="entry name" value="ASKHA_NBD_Arp10"/>
    <property type="match status" value="1"/>
</dbReference>
<evidence type="ECO:0000313" key="2">
    <source>
        <dbReference type="EMBL" id="OQR79340.1"/>
    </source>
</evidence>
<dbReference type="AlphaFoldDB" id="A0A1V9Y0W1"/>
<dbReference type="FunCoup" id="A0A1V9Y0W1">
    <property type="interactions" value="841"/>
</dbReference>
<proteinExistence type="inferred from homology"/>
<reference evidence="2 3" key="1">
    <citation type="journal article" date="2017" name="Gigascience">
        <title>Draft genome of the honey bee ectoparasitic mite, Tropilaelaps mercedesae, is shaped by the parasitic life history.</title>
        <authorList>
            <person name="Dong X."/>
            <person name="Armstrong S.D."/>
            <person name="Xia D."/>
            <person name="Makepeace B.L."/>
            <person name="Darby A.C."/>
            <person name="Kadowaki T."/>
        </authorList>
    </citation>
    <scope>NUCLEOTIDE SEQUENCE [LARGE SCALE GENOMIC DNA]</scope>
    <source>
        <strain evidence="2">Wuxi-XJTLU</strain>
    </source>
</reference>
<dbReference type="SMART" id="SM00268">
    <property type="entry name" value="ACTIN"/>
    <property type="match status" value="1"/>
</dbReference>
<dbReference type="Pfam" id="PF00022">
    <property type="entry name" value="Actin"/>
    <property type="match status" value="2"/>
</dbReference>
<comment type="caution">
    <text evidence="2">The sequence shown here is derived from an EMBL/GenBank/DDBJ whole genome shotgun (WGS) entry which is preliminary data.</text>
</comment>
<dbReference type="OrthoDB" id="337660at2759"/>
<dbReference type="InterPro" id="IPR043129">
    <property type="entry name" value="ATPase_NBD"/>
</dbReference>
<name>A0A1V9Y0W1_9ACAR</name>
<evidence type="ECO:0000313" key="3">
    <source>
        <dbReference type="Proteomes" id="UP000192247"/>
    </source>
</evidence>
<gene>
    <name evidence="2" type="ORF">BIW11_00166</name>
</gene>
<dbReference type="EMBL" id="MNPL01001234">
    <property type="protein sequence ID" value="OQR79340.1"/>
    <property type="molecule type" value="Genomic_DNA"/>
</dbReference>
<sequence length="406" mass="45871">MTSINPLTPRYSTGADYSLSSDKNPVVLELGRAYTKCGFAREPSPRAIIPSRVAGHDLYSYSHASELPHLLQDFLYAVYYKHLCTSPKDRRLVVVESLMVPTDFKDTLAKILYEHFEVPAVVFVPSHLCTLYTLRLKTALVVDVGFRETTVLPVFEGVCALQALQDAPLGAHEIHRRLESFLLKFGRVLCPDGQTCFLGELNPDILADGHIVEDIKVRTCFVTPRERHIQAQAFQEAFCEGRQLELPAPSDVRYPLEGDKVLEIPGTLREFAPECLFELDNEMISVATLILNSLLLHNRDTRRDLAENVVLVGGTVMLPGFKHRLKEELLALLQESRYKERLFVNKFKFHETPCCPNVAAWLGGSIYGSTDYVASQAMTKDQFVENRKHIPDWADQKWKKDVVPGL</sequence>
<dbReference type="SUPFAM" id="SSF53067">
    <property type="entry name" value="Actin-like ATPase domain"/>
    <property type="match status" value="2"/>
</dbReference>
<dbReference type="PANTHER" id="PTHR11937">
    <property type="entry name" value="ACTIN"/>
    <property type="match status" value="1"/>
</dbReference>
<dbReference type="Gene3D" id="3.90.640.10">
    <property type="entry name" value="Actin, Chain A, domain 4"/>
    <property type="match status" value="1"/>
</dbReference>
<dbReference type="InParanoid" id="A0A1V9Y0W1"/>
<dbReference type="STRING" id="418985.A0A1V9Y0W1"/>
<protein>
    <submittedName>
        <fullName evidence="2">Actin-related protein 10-like</fullName>
    </submittedName>
</protein>
<dbReference type="Gene3D" id="3.30.420.40">
    <property type="match status" value="2"/>
</dbReference>
<dbReference type="InterPro" id="IPR004000">
    <property type="entry name" value="Actin"/>
</dbReference>
<keyword evidence="3" id="KW-1185">Reference proteome</keyword>
<dbReference type="Proteomes" id="UP000192247">
    <property type="component" value="Unassembled WGS sequence"/>
</dbReference>